<dbReference type="PROSITE" id="PS51257">
    <property type="entry name" value="PROKAR_LIPOPROTEIN"/>
    <property type="match status" value="1"/>
</dbReference>
<feature type="signal peptide" evidence="2">
    <location>
        <begin position="1"/>
        <end position="19"/>
    </location>
</feature>
<reference evidence="3 4" key="1">
    <citation type="submission" date="2024-08" db="EMBL/GenBank/DDBJ databases">
        <authorList>
            <person name="Lu H."/>
        </authorList>
    </citation>
    <scope>NUCLEOTIDE SEQUENCE [LARGE SCALE GENOMIC DNA]</scope>
    <source>
        <strain evidence="3 4">LYH14W</strain>
    </source>
</reference>
<evidence type="ECO:0008006" key="5">
    <source>
        <dbReference type="Google" id="ProtNLM"/>
    </source>
</evidence>
<evidence type="ECO:0000313" key="3">
    <source>
        <dbReference type="EMBL" id="MFG6429018.1"/>
    </source>
</evidence>
<evidence type="ECO:0000256" key="1">
    <source>
        <dbReference type="SAM" id="MobiDB-lite"/>
    </source>
</evidence>
<evidence type="ECO:0000313" key="4">
    <source>
        <dbReference type="Proteomes" id="UP001606210"/>
    </source>
</evidence>
<feature type="chain" id="PRO_5047188490" description="Haem-binding uptake Tiki superfamily ChaN domain-containing protein" evidence="2">
    <location>
        <begin position="20"/>
        <end position="252"/>
    </location>
</feature>
<name>A0ABW7EXC5_9BURK</name>
<proteinExistence type="predicted"/>
<dbReference type="RefSeq" id="WP_394476100.1">
    <property type="nucleotide sequence ID" value="NZ_JBIGHV010000001.1"/>
</dbReference>
<sequence>MKTTPLFALLLSLAGPVAAACPEDDGFRKLASFERLYLGETHGTAEVPQLVQCLVEKAIAAQPDRLAVSLEMPEEARRPDSLFWKNQDGRASQAMWRLHQWLLTQQTAGTLKLDYHQPTTHYPNQADYEKAGGQALNALMRKHARVIVLGGSFHSRREAFDWMPGVAPMGSYVGEGTVHVEVHARQGGSAWQCRSTAPAGSSPPPPICAEHAVPPLPLPPGDAGDLRDGRKLGHDYVYLLKSFMASPPHQPQ</sequence>
<keyword evidence="2" id="KW-0732">Signal</keyword>
<gene>
    <name evidence="3" type="ORF">ACG00Y_03800</name>
</gene>
<comment type="caution">
    <text evidence="3">The sequence shown here is derived from an EMBL/GenBank/DDBJ whole genome shotgun (WGS) entry which is preliminary data.</text>
</comment>
<protein>
    <recommendedName>
        <fullName evidence="5">Haem-binding uptake Tiki superfamily ChaN domain-containing protein</fullName>
    </recommendedName>
</protein>
<dbReference type="Proteomes" id="UP001606210">
    <property type="component" value="Unassembled WGS sequence"/>
</dbReference>
<organism evidence="3 4">
    <name type="scientific">Pelomonas parva</name>
    <dbReference type="NCBI Taxonomy" id="3299032"/>
    <lineage>
        <taxon>Bacteria</taxon>
        <taxon>Pseudomonadati</taxon>
        <taxon>Pseudomonadota</taxon>
        <taxon>Betaproteobacteria</taxon>
        <taxon>Burkholderiales</taxon>
        <taxon>Sphaerotilaceae</taxon>
        <taxon>Roseateles</taxon>
    </lineage>
</organism>
<accession>A0ABW7EXC5</accession>
<feature type="region of interest" description="Disordered" evidence="1">
    <location>
        <begin position="193"/>
        <end position="226"/>
    </location>
</feature>
<evidence type="ECO:0000256" key="2">
    <source>
        <dbReference type="SAM" id="SignalP"/>
    </source>
</evidence>
<dbReference type="EMBL" id="JBIGHV010000001">
    <property type="protein sequence ID" value="MFG6429018.1"/>
    <property type="molecule type" value="Genomic_DNA"/>
</dbReference>
<keyword evidence="4" id="KW-1185">Reference proteome</keyword>